<dbReference type="Gene3D" id="1.10.600.10">
    <property type="entry name" value="Farnesyl Diphosphate Synthase"/>
    <property type="match status" value="1"/>
</dbReference>
<dbReference type="EC" id="2.5.1.10" evidence="3"/>
<keyword evidence="14" id="KW-1185">Reference proteome</keyword>
<dbReference type="InterPro" id="IPR000092">
    <property type="entry name" value="Polyprenyl_synt"/>
</dbReference>
<dbReference type="PROSITE" id="PS00723">
    <property type="entry name" value="POLYPRENYL_SYNTHASE_1"/>
    <property type="match status" value="1"/>
</dbReference>
<evidence type="ECO:0000256" key="3">
    <source>
        <dbReference type="ARBA" id="ARBA00012439"/>
    </source>
</evidence>
<keyword evidence="6" id="KW-0479">Metal-binding</keyword>
<gene>
    <name evidence="13" type="ORF">CF394_04475</name>
</gene>
<evidence type="ECO:0000256" key="4">
    <source>
        <dbReference type="ARBA" id="ARBA00015100"/>
    </source>
</evidence>
<evidence type="ECO:0000256" key="2">
    <source>
        <dbReference type="ARBA" id="ARBA00006706"/>
    </source>
</evidence>
<dbReference type="InterPro" id="IPR033749">
    <property type="entry name" value="Polyprenyl_synt_CS"/>
</dbReference>
<evidence type="ECO:0000313" key="13">
    <source>
        <dbReference type="EMBL" id="OZS78799.1"/>
    </source>
</evidence>
<evidence type="ECO:0000256" key="11">
    <source>
        <dbReference type="ARBA" id="ARBA00049399"/>
    </source>
</evidence>
<evidence type="ECO:0000256" key="7">
    <source>
        <dbReference type="ARBA" id="ARBA00022842"/>
    </source>
</evidence>
<dbReference type="AlphaFoldDB" id="A0A264W5E8"/>
<dbReference type="SUPFAM" id="SSF48576">
    <property type="entry name" value="Terpenoid synthases"/>
    <property type="match status" value="1"/>
</dbReference>
<dbReference type="InterPro" id="IPR008949">
    <property type="entry name" value="Isoprenoid_synthase_dom_sf"/>
</dbReference>
<dbReference type="PROSITE" id="PS00444">
    <property type="entry name" value="POLYPRENYL_SYNTHASE_2"/>
    <property type="match status" value="1"/>
</dbReference>
<dbReference type="SFLD" id="SFLDG01017">
    <property type="entry name" value="Polyprenyl_Transferase_Like"/>
    <property type="match status" value="1"/>
</dbReference>
<dbReference type="InterPro" id="IPR053378">
    <property type="entry name" value="Prenyl_diphosphate_synthase"/>
</dbReference>
<dbReference type="OrthoDB" id="9805316at2"/>
<evidence type="ECO:0000256" key="5">
    <source>
        <dbReference type="ARBA" id="ARBA00022679"/>
    </source>
</evidence>
<evidence type="ECO:0000313" key="14">
    <source>
        <dbReference type="Proteomes" id="UP000217065"/>
    </source>
</evidence>
<keyword evidence="5 12" id="KW-0808">Transferase</keyword>
<evidence type="ECO:0000256" key="1">
    <source>
        <dbReference type="ARBA" id="ARBA00001946"/>
    </source>
</evidence>
<comment type="cofactor">
    <cofactor evidence="1">
        <name>Mg(2+)</name>
        <dbReference type="ChEBI" id="CHEBI:18420"/>
    </cofactor>
</comment>
<dbReference type="Pfam" id="PF00348">
    <property type="entry name" value="polyprenyl_synt"/>
    <property type="match status" value="1"/>
</dbReference>
<comment type="catalytic activity">
    <reaction evidence="11">
        <text>isopentenyl diphosphate + (2E)-geranyl diphosphate = (2E,6E)-farnesyl diphosphate + diphosphate</text>
        <dbReference type="Rhea" id="RHEA:19361"/>
        <dbReference type="ChEBI" id="CHEBI:33019"/>
        <dbReference type="ChEBI" id="CHEBI:58057"/>
        <dbReference type="ChEBI" id="CHEBI:128769"/>
        <dbReference type="ChEBI" id="CHEBI:175763"/>
        <dbReference type="EC" id="2.5.1.10"/>
    </reaction>
</comment>
<dbReference type="EMBL" id="NOKQ01000187">
    <property type="protein sequence ID" value="OZS78799.1"/>
    <property type="molecule type" value="Genomic_DNA"/>
</dbReference>
<dbReference type="FunFam" id="1.10.600.10:FF:000001">
    <property type="entry name" value="Geranylgeranyl diphosphate synthase"/>
    <property type="match status" value="1"/>
</dbReference>
<dbReference type="NCBIfam" id="NF045485">
    <property type="entry name" value="FPPsyn"/>
    <property type="match status" value="1"/>
</dbReference>
<dbReference type="Proteomes" id="UP000217065">
    <property type="component" value="Unassembled WGS sequence"/>
</dbReference>
<name>A0A264W5E8_9BACL</name>
<reference evidence="13 14" key="1">
    <citation type="submission" date="2017-07" db="EMBL/GenBank/DDBJ databases">
        <title>Tetzosporium hominis gen.nov. sp.nov.</title>
        <authorList>
            <person name="Tetz G."/>
            <person name="Tetz V."/>
        </authorList>
    </citation>
    <scope>NUCLEOTIDE SEQUENCE [LARGE SCALE GENOMIC DNA]</scope>
    <source>
        <strain evidence="13 14">VT-49</strain>
    </source>
</reference>
<sequence length="294" mass="32094">MSEQVKSFISKNLPLVDAHLIEAIGKQDIVESLKKSMIYSLEAGGKRVRPMLLLAVLEEFDTPLEKGFDVACALEYIHTYSLIHDDLPAMDNDDLRRGKPTNHVVFGEATAILAGDALLTEAFRLIAASSDYSAEQKVELLNLLAESAGALGMVGGQLMDMEAEDRRVELVHLQSIHANKTGALLRFSVVGGALLAGADQIERQALTRYAESLGVLFQIQDDILDVTSNSEKLGKTAGKDEAANKSTYPSLLTLEGAIEERSRYHQQAIEALQTIGKADGLLKSFADYITFREN</sequence>
<dbReference type="SFLD" id="SFLDS00005">
    <property type="entry name" value="Isoprenoid_Synthase_Type_I"/>
    <property type="match status" value="1"/>
</dbReference>
<evidence type="ECO:0000256" key="10">
    <source>
        <dbReference type="ARBA" id="ARBA00032873"/>
    </source>
</evidence>
<dbReference type="PANTHER" id="PTHR43281">
    <property type="entry name" value="FARNESYL DIPHOSPHATE SYNTHASE"/>
    <property type="match status" value="1"/>
</dbReference>
<comment type="similarity">
    <text evidence="2 12">Belongs to the FPP/GGPP synthase family.</text>
</comment>
<protein>
    <recommendedName>
        <fullName evidence="4">Farnesyl diphosphate synthase</fullName>
        <ecNumber evidence="3">2.5.1.10</ecNumber>
    </recommendedName>
    <alternativeName>
        <fullName evidence="10">(2E,6E)-farnesyl diphosphate synthase</fullName>
    </alternativeName>
    <alternativeName>
        <fullName evidence="9">Geranyltranstransferase</fullName>
    </alternativeName>
</protein>
<dbReference type="GO" id="GO:0046872">
    <property type="term" value="F:metal ion binding"/>
    <property type="evidence" value="ECO:0007669"/>
    <property type="project" value="UniProtKB-KW"/>
</dbReference>
<organism evidence="13 14">
    <name type="scientific">Tetzosporium hominis</name>
    <dbReference type="NCBI Taxonomy" id="2020506"/>
    <lineage>
        <taxon>Bacteria</taxon>
        <taxon>Bacillati</taxon>
        <taxon>Bacillota</taxon>
        <taxon>Bacilli</taxon>
        <taxon>Bacillales</taxon>
        <taxon>Caryophanaceae</taxon>
        <taxon>Tetzosporium</taxon>
    </lineage>
</organism>
<dbReference type="GO" id="GO:0016114">
    <property type="term" value="P:terpenoid biosynthetic process"/>
    <property type="evidence" value="ECO:0007669"/>
    <property type="project" value="UniProtKB-ARBA"/>
</dbReference>
<evidence type="ECO:0000256" key="6">
    <source>
        <dbReference type="ARBA" id="ARBA00022723"/>
    </source>
</evidence>
<keyword evidence="8" id="KW-0414">Isoprene biosynthesis</keyword>
<evidence type="ECO:0000256" key="8">
    <source>
        <dbReference type="ARBA" id="ARBA00023229"/>
    </source>
</evidence>
<dbReference type="GO" id="GO:0005737">
    <property type="term" value="C:cytoplasm"/>
    <property type="evidence" value="ECO:0007669"/>
    <property type="project" value="UniProtKB-ARBA"/>
</dbReference>
<comment type="caution">
    <text evidence="13">The sequence shown here is derived from an EMBL/GenBank/DDBJ whole genome shotgun (WGS) entry which is preliminary data.</text>
</comment>
<dbReference type="CDD" id="cd00685">
    <property type="entry name" value="Trans_IPPS_HT"/>
    <property type="match status" value="1"/>
</dbReference>
<evidence type="ECO:0000256" key="12">
    <source>
        <dbReference type="RuleBase" id="RU004466"/>
    </source>
</evidence>
<evidence type="ECO:0000256" key="9">
    <source>
        <dbReference type="ARBA" id="ARBA00032380"/>
    </source>
</evidence>
<dbReference type="GO" id="GO:0004337">
    <property type="term" value="F:(2E,6E)-farnesyl diphosphate synthase activity"/>
    <property type="evidence" value="ECO:0007669"/>
    <property type="project" value="UniProtKB-EC"/>
</dbReference>
<proteinExistence type="inferred from homology"/>
<accession>A0A264W5E8</accession>
<keyword evidence="7" id="KW-0460">Magnesium</keyword>
<dbReference type="PANTHER" id="PTHR43281:SF1">
    <property type="entry name" value="FARNESYL DIPHOSPHATE SYNTHASE"/>
    <property type="match status" value="1"/>
</dbReference>